<dbReference type="InterPro" id="IPR050951">
    <property type="entry name" value="Retrovirus_Pol_polyprotein"/>
</dbReference>
<dbReference type="InterPro" id="IPR012337">
    <property type="entry name" value="RNaseH-like_sf"/>
</dbReference>
<dbReference type="InterPro" id="IPR041588">
    <property type="entry name" value="Integrase_H2C2"/>
</dbReference>
<evidence type="ECO:0000256" key="4">
    <source>
        <dbReference type="ARBA" id="ARBA00022695"/>
    </source>
</evidence>
<reference evidence="12 13" key="1">
    <citation type="journal article" date="2019" name="Sci. Rep.">
        <title>Orb-weaving spider Araneus ventricosus genome elucidates the spidroin gene catalogue.</title>
        <authorList>
            <person name="Kono N."/>
            <person name="Nakamura H."/>
            <person name="Ohtoshi R."/>
            <person name="Moran D.A.P."/>
            <person name="Shinohara A."/>
            <person name="Yoshida Y."/>
            <person name="Fujiwara M."/>
            <person name="Mori M."/>
            <person name="Tomita M."/>
            <person name="Arakawa K."/>
        </authorList>
    </citation>
    <scope>NUCLEOTIDE SEQUENCE [LARGE SCALE GENOMIC DNA]</scope>
</reference>
<dbReference type="InterPro" id="IPR001969">
    <property type="entry name" value="Aspartic_peptidase_AS"/>
</dbReference>
<evidence type="ECO:0000256" key="3">
    <source>
        <dbReference type="ARBA" id="ARBA00022679"/>
    </source>
</evidence>
<dbReference type="Gene3D" id="1.10.340.70">
    <property type="match status" value="1"/>
</dbReference>
<evidence type="ECO:0000259" key="11">
    <source>
        <dbReference type="PROSITE" id="PS50994"/>
    </source>
</evidence>
<gene>
    <name evidence="12" type="primary">TY3B-I_1476</name>
    <name evidence="12" type="ORF">AVEN_99203_1</name>
</gene>
<dbReference type="Gene3D" id="3.30.70.270">
    <property type="match status" value="2"/>
</dbReference>
<proteinExistence type="predicted"/>
<dbReference type="GO" id="GO:0006508">
    <property type="term" value="P:proteolysis"/>
    <property type="evidence" value="ECO:0007669"/>
    <property type="project" value="UniProtKB-KW"/>
</dbReference>
<dbReference type="Gene3D" id="3.30.420.10">
    <property type="entry name" value="Ribonuclease H-like superfamily/Ribonuclease H"/>
    <property type="match status" value="1"/>
</dbReference>
<dbReference type="Pfam" id="PF00078">
    <property type="entry name" value="RVT_1"/>
    <property type="match status" value="1"/>
</dbReference>
<sequence length="966" mass="110030">MSEVGAVQIPVYNRSNPALWFIMCESTFKLAVPKPITESVTKFNYVVSHLPPEVASLVRDILMNPYATDPYTHLKTELINRSGESSQQEIRQLLSGEELGTRKPSELLRNMKRRAETLKVPETFMLELFLQRLPTSVQTILAAVTDLTLDKAAEISDRILKVTPVPMEIHAVNKNNSNSMEEKLLCEIEKLNARIHKLEFSRSRSPFRRNRRKRKRRRIDATCSLPQTSRRLFIRDRISNISFLVDTGSDVSLIPANTYQKRNSSQQTLFAANSSTINVYGQKTLSLNFNLRRDFLWTFLIADVSIPILGAYFLHYFELVPDLRNKCLRDTKTKLQSVGHLKNADLHSVQISISKDTIYHKLLKEFPSITKLPNSNQPVKHTTVHHIVTKGPPVVAKPRKLAPDRLKIAKSEFRNMMHLGHLRPSKSNYASPLHMVPKKGTLDWRPVGDYRASNSQTLKDKYSIPCIADFTAEFHGSKIFSRIDLIKAYHQIPIHPEDIHKTAICTPFGLFESTRMQFELCNASATFQRFIDEVTRGLPGVNAFVNDILIASKNPEQHFQHLKTLFARLDEYGLCINVSKCIFGALTIDFLGFNLSENGIKPLPNKIKCILDFPKPDTLTQLRRFLGMFNFYRCFIPKAAHILAPIVQFLEGHTNKKKSRSSVCKSFEQLKWNENAEQAFLAAKPKKCSPRQLRHLDLISQYSTDIRRVHGSQNIVADALSRIEVDSITKSPILNFKEFARAQKDDSDIQKFLHNDASSLQLELKPCQTSNCNLLCDTSTGVPRPFVPTSFRKLIFDHLHNLAHPGIAASTKLISARYVWPGPLPPSEGQIYLLTIIDRFSRWPEAIPIPDMRAKTICRAIFDTWISRFGCPSVVTFDQGSQLRSSMFVEFTRMLGTQKIRTTPYHPISNGIVERFHRHLKSAIKAHKNEKRSELIPIILLGIRTAVKEGLQSSSSELVYGTYLLL</sequence>
<dbReference type="InterPro" id="IPR036397">
    <property type="entry name" value="RNaseH_sf"/>
</dbReference>
<dbReference type="EC" id="2.7.7.49" evidence="1"/>
<evidence type="ECO:0000256" key="7">
    <source>
        <dbReference type="ARBA" id="ARBA00022801"/>
    </source>
</evidence>
<dbReference type="PROSITE" id="PS50994">
    <property type="entry name" value="INTEGRASE"/>
    <property type="match status" value="1"/>
</dbReference>
<dbReference type="PANTHER" id="PTHR37984:SF5">
    <property type="entry name" value="PROTEIN NYNRIN-LIKE"/>
    <property type="match status" value="1"/>
</dbReference>
<dbReference type="FunFam" id="2.40.70.10:FF:000130">
    <property type="entry name" value="Retrovirus-related Pol polyprotein from transposon opus-like Protein"/>
    <property type="match status" value="1"/>
</dbReference>
<dbReference type="Proteomes" id="UP000499080">
    <property type="component" value="Unassembled WGS sequence"/>
</dbReference>
<evidence type="ECO:0000313" key="13">
    <source>
        <dbReference type="Proteomes" id="UP000499080"/>
    </source>
</evidence>
<dbReference type="GO" id="GO:0042575">
    <property type="term" value="C:DNA polymerase complex"/>
    <property type="evidence" value="ECO:0007669"/>
    <property type="project" value="UniProtKB-ARBA"/>
</dbReference>
<dbReference type="EMBL" id="BGPR01000197">
    <property type="protein sequence ID" value="GBM04010.1"/>
    <property type="molecule type" value="Genomic_DNA"/>
</dbReference>
<dbReference type="InterPro" id="IPR043502">
    <property type="entry name" value="DNA/RNA_pol_sf"/>
</dbReference>
<dbReference type="InterPro" id="IPR021109">
    <property type="entry name" value="Peptidase_aspartic_dom_sf"/>
</dbReference>
<dbReference type="PROSITE" id="PS50175">
    <property type="entry name" value="ASP_PROT_RETROV"/>
    <property type="match status" value="1"/>
</dbReference>
<dbReference type="SUPFAM" id="SSF53098">
    <property type="entry name" value="Ribonuclease H-like"/>
    <property type="match status" value="1"/>
</dbReference>
<dbReference type="PROSITE" id="PS50878">
    <property type="entry name" value="RT_POL"/>
    <property type="match status" value="1"/>
</dbReference>
<evidence type="ECO:0000259" key="10">
    <source>
        <dbReference type="PROSITE" id="PS50878"/>
    </source>
</evidence>
<dbReference type="GO" id="GO:0003676">
    <property type="term" value="F:nucleic acid binding"/>
    <property type="evidence" value="ECO:0007669"/>
    <property type="project" value="InterPro"/>
</dbReference>
<dbReference type="Pfam" id="PF23055">
    <property type="entry name" value="DUF7041"/>
    <property type="match status" value="1"/>
</dbReference>
<accession>A0A4Y2CI37</accession>
<comment type="caution">
    <text evidence="12">The sequence shown here is derived from an EMBL/GenBank/DDBJ whole genome shotgun (WGS) entry which is preliminary data.</text>
</comment>
<evidence type="ECO:0000313" key="12">
    <source>
        <dbReference type="EMBL" id="GBM04010.1"/>
    </source>
</evidence>
<dbReference type="FunFam" id="3.10.10.10:FF:000007">
    <property type="entry name" value="Retrovirus-related Pol polyprotein from transposon 17.6-like Protein"/>
    <property type="match status" value="1"/>
</dbReference>
<evidence type="ECO:0000256" key="6">
    <source>
        <dbReference type="ARBA" id="ARBA00022759"/>
    </source>
</evidence>
<dbReference type="InterPro" id="IPR043128">
    <property type="entry name" value="Rev_trsase/Diguanyl_cyclase"/>
</dbReference>
<dbReference type="GO" id="GO:0015074">
    <property type="term" value="P:DNA integration"/>
    <property type="evidence" value="ECO:0007669"/>
    <property type="project" value="InterPro"/>
</dbReference>
<dbReference type="InterPro" id="IPR000477">
    <property type="entry name" value="RT_dom"/>
</dbReference>
<keyword evidence="3" id="KW-0808">Transferase</keyword>
<keyword evidence="8" id="KW-0695">RNA-directed DNA polymerase</keyword>
<dbReference type="Pfam" id="PF00665">
    <property type="entry name" value="rve"/>
    <property type="match status" value="1"/>
</dbReference>
<dbReference type="SUPFAM" id="SSF56672">
    <property type="entry name" value="DNA/RNA polymerases"/>
    <property type="match status" value="1"/>
</dbReference>
<dbReference type="GO" id="GO:0003964">
    <property type="term" value="F:RNA-directed DNA polymerase activity"/>
    <property type="evidence" value="ECO:0007669"/>
    <property type="project" value="UniProtKB-KW"/>
</dbReference>
<dbReference type="Gene3D" id="2.40.70.10">
    <property type="entry name" value="Acid Proteases"/>
    <property type="match status" value="1"/>
</dbReference>
<evidence type="ECO:0000256" key="2">
    <source>
        <dbReference type="ARBA" id="ARBA00022670"/>
    </source>
</evidence>
<dbReference type="Gene3D" id="3.10.10.10">
    <property type="entry name" value="HIV Type 1 Reverse Transcriptase, subunit A, domain 1"/>
    <property type="match status" value="1"/>
</dbReference>
<dbReference type="GO" id="GO:0004519">
    <property type="term" value="F:endonuclease activity"/>
    <property type="evidence" value="ECO:0007669"/>
    <property type="project" value="UniProtKB-KW"/>
</dbReference>
<keyword evidence="6" id="KW-0255">Endonuclease</keyword>
<dbReference type="Pfam" id="PF17921">
    <property type="entry name" value="Integrase_H2C2"/>
    <property type="match status" value="1"/>
</dbReference>
<dbReference type="PANTHER" id="PTHR37984">
    <property type="entry name" value="PROTEIN CBG26694"/>
    <property type="match status" value="1"/>
</dbReference>
<name>A0A4Y2CI37_ARAVE</name>
<dbReference type="CDD" id="cd01647">
    <property type="entry name" value="RT_LTR"/>
    <property type="match status" value="1"/>
</dbReference>
<organism evidence="12 13">
    <name type="scientific">Araneus ventricosus</name>
    <name type="common">Orbweaver spider</name>
    <name type="synonym">Epeira ventricosa</name>
    <dbReference type="NCBI Taxonomy" id="182803"/>
    <lineage>
        <taxon>Eukaryota</taxon>
        <taxon>Metazoa</taxon>
        <taxon>Ecdysozoa</taxon>
        <taxon>Arthropoda</taxon>
        <taxon>Chelicerata</taxon>
        <taxon>Arachnida</taxon>
        <taxon>Araneae</taxon>
        <taxon>Araneomorphae</taxon>
        <taxon>Entelegynae</taxon>
        <taxon>Araneoidea</taxon>
        <taxon>Araneidae</taxon>
        <taxon>Araneus</taxon>
    </lineage>
</organism>
<evidence type="ECO:0000259" key="9">
    <source>
        <dbReference type="PROSITE" id="PS50175"/>
    </source>
</evidence>
<keyword evidence="5" id="KW-0540">Nuclease</keyword>
<feature type="domain" description="Integrase catalytic" evidence="11">
    <location>
        <begin position="801"/>
        <end position="966"/>
    </location>
</feature>
<evidence type="ECO:0000256" key="5">
    <source>
        <dbReference type="ARBA" id="ARBA00022722"/>
    </source>
</evidence>
<keyword evidence="4" id="KW-0548">Nucleotidyltransferase</keyword>
<dbReference type="InterPro" id="IPR055469">
    <property type="entry name" value="DUF7041"/>
</dbReference>
<keyword evidence="7" id="KW-0378">Hydrolase</keyword>
<keyword evidence="13" id="KW-1185">Reference proteome</keyword>
<feature type="domain" description="Peptidase A2" evidence="9">
    <location>
        <begin position="241"/>
        <end position="313"/>
    </location>
</feature>
<dbReference type="SUPFAM" id="SSF50630">
    <property type="entry name" value="Acid proteases"/>
    <property type="match status" value="1"/>
</dbReference>
<dbReference type="PROSITE" id="PS00141">
    <property type="entry name" value="ASP_PROTEASE"/>
    <property type="match status" value="1"/>
</dbReference>
<feature type="domain" description="Reverse transcriptase" evidence="10">
    <location>
        <begin position="417"/>
        <end position="595"/>
    </location>
</feature>
<evidence type="ECO:0000256" key="1">
    <source>
        <dbReference type="ARBA" id="ARBA00012493"/>
    </source>
</evidence>
<dbReference type="InterPro" id="IPR001995">
    <property type="entry name" value="Peptidase_A2_cat"/>
</dbReference>
<dbReference type="OrthoDB" id="6513537at2759"/>
<dbReference type="GO" id="GO:0004190">
    <property type="term" value="F:aspartic-type endopeptidase activity"/>
    <property type="evidence" value="ECO:0007669"/>
    <property type="project" value="InterPro"/>
</dbReference>
<dbReference type="InterPro" id="IPR001584">
    <property type="entry name" value="Integrase_cat-core"/>
</dbReference>
<evidence type="ECO:0000256" key="8">
    <source>
        <dbReference type="ARBA" id="ARBA00022918"/>
    </source>
</evidence>
<keyword evidence="2" id="KW-0645">Protease</keyword>
<protein>
    <recommendedName>
        <fullName evidence="1">RNA-directed DNA polymerase</fullName>
        <ecNumber evidence="1">2.7.7.49</ecNumber>
    </recommendedName>
</protein>
<dbReference type="AlphaFoldDB" id="A0A4Y2CI37"/>